<evidence type="ECO:0000313" key="2">
    <source>
        <dbReference type="EMBL" id="KAK3888877.1"/>
    </source>
</evidence>
<gene>
    <name evidence="2" type="ORF">Pcinc_007091</name>
</gene>
<proteinExistence type="predicted"/>
<reference evidence="2" key="1">
    <citation type="submission" date="2023-10" db="EMBL/GenBank/DDBJ databases">
        <title>Genome assemblies of two species of porcelain crab, Petrolisthes cinctipes and Petrolisthes manimaculis (Anomura: Porcellanidae).</title>
        <authorList>
            <person name="Angst P."/>
        </authorList>
    </citation>
    <scope>NUCLEOTIDE SEQUENCE</scope>
    <source>
        <strain evidence="2">PB745_01</strain>
        <tissue evidence="2">Gill</tissue>
    </source>
</reference>
<dbReference type="Proteomes" id="UP001286313">
    <property type="component" value="Unassembled WGS sequence"/>
</dbReference>
<protein>
    <submittedName>
        <fullName evidence="2">Uncharacterized protein</fullName>
    </submittedName>
</protein>
<sequence length="66" mass="7545">MQSKPYVGKQRVLPPKVNLAAAATIVTMAEEFLGHDRHYRKQHFHNNQPNHPSLCRSSPSHQKVET</sequence>
<accession>A0AAE1KYW7</accession>
<evidence type="ECO:0000313" key="3">
    <source>
        <dbReference type="Proteomes" id="UP001286313"/>
    </source>
</evidence>
<comment type="caution">
    <text evidence="2">The sequence shown here is derived from an EMBL/GenBank/DDBJ whole genome shotgun (WGS) entry which is preliminary data.</text>
</comment>
<keyword evidence="3" id="KW-1185">Reference proteome</keyword>
<feature type="compositionally biased region" description="Polar residues" evidence="1">
    <location>
        <begin position="45"/>
        <end position="66"/>
    </location>
</feature>
<dbReference type="AlphaFoldDB" id="A0AAE1KYW7"/>
<dbReference type="EMBL" id="JAWQEG010000524">
    <property type="protein sequence ID" value="KAK3888877.1"/>
    <property type="molecule type" value="Genomic_DNA"/>
</dbReference>
<organism evidence="2 3">
    <name type="scientific">Petrolisthes cinctipes</name>
    <name type="common">Flat porcelain crab</name>
    <dbReference type="NCBI Taxonomy" id="88211"/>
    <lineage>
        <taxon>Eukaryota</taxon>
        <taxon>Metazoa</taxon>
        <taxon>Ecdysozoa</taxon>
        <taxon>Arthropoda</taxon>
        <taxon>Crustacea</taxon>
        <taxon>Multicrustacea</taxon>
        <taxon>Malacostraca</taxon>
        <taxon>Eumalacostraca</taxon>
        <taxon>Eucarida</taxon>
        <taxon>Decapoda</taxon>
        <taxon>Pleocyemata</taxon>
        <taxon>Anomura</taxon>
        <taxon>Galatheoidea</taxon>
        <taxon>Porcellanidae</taxon>
        <taxon>Petrolisthes</taxon>
    </lineage>
</organism>
<name>A0AAE1KYW7_PETCI</name>
<evidence type="ECO:0000256" key="1">
    <source>
        <dbReference type="SAM" id="MobiDB-lite"/>
    </source>
</evidence>
<feature type="region of interest" description="Disordered" evidence="1">
    <location>
        <begin position="39"/>
        <end position="66"/>
    </location>
</feature>